<evidence type="ECO:0000313" key="1">
    <source>
        <dbReference type="EMBL" id="JAA61390.1"/>
    </source>
</evidence>
<feature type="non-terminal residue" evidence="1">
    <location>
        <position position="206"/>
    </location>
</feature>
<protein>
    <recommendedName>
        <fullName evidence="2">Tick transposon</fullName>
    </recommendedName>
</protein>
<dbReference type="EMBL" id="GACK01003644">
    <property type="protein sequence ID" value="JAA61390.1"/>
    <property type="molecule type" value="mRNA"/>
</dbReference>
<sequence>SAVHIIPSHKAPSEEKERCLSEGIDQLRRSAVSSGSSEKLLRPVVRYFVENDLSLVQADKEGGFVVLPNDSFNQKAIEALDKNFRGVALKPSKVKKNALQLMEQLHLEALVKSAKKSKGDVLSVFFTLKTHKPERPMRTIVTEEGSWQKLVGRFLQGSLNALVPDDPCGIDSSSVLVEALRAEVLVANTAFSVDIEELYYSVPHNE</sequence>
<reference evidence="1" key="2">
    <citation type="journal article" date="2015" name="J. Proteomics">
        <title>Sexual differences in the sialomes of the zebra tick, Rhipicephalus pulchellus.</title>
        <authorList>
            <person name="Tan A.W."/>
            <person name="Francischetti I.M."/>
            <person name="Slovak M."/>
            <person name="Kini R.M."/>
            <person name="Ribeiro J.M."/>
        </authorList>
    </citation>
    <scope>NUCLEOTIDE SEQUENCE</scope>
    <source>
        <tissue evidence="1">Salivary gland</tissue>
    </source>
</reference>
<proteinExistence type="evidence at transcript level"/>
<organism evidence="1">
    <name type="scientific">Rhipicephalus pulchellus</name>
    <name type="common">Yellow backed tick</name>
    <name type="synonym">Dermacentor pulchellus</name>
    <dbReference type="NCBI Taxonomy" id="72859"/>
    <lineage>
        <taxon>Eukaryota</taxon>
        <taxon>Metazoa</taxon>
        <taxon>Ecdysozoa</taxon>
        <taxon>Arthropoda</taxon>
        <taxon>Chelicerata</taxon>
        <taxon>Arachnida</taxon>
        <taxon>Acari</taxon>
        <taxon>Parasitiformes</taxon>
        <taxon>Ixodida</taxon>
        <taxon>Ixodoidea</taxon>
        <taxon>Ixodidae</taxon>
        <taxon>Rhipicephalinae</taxon>
        <taxon>Rhipicephalus</taxon>
        <taxon>Rhipicephalus</taxon>
    </lineage>
</organism>
<feature type="non-terminal residue" evidence="1">
    <location>
        <position position="1"/>
    </location>
</feature>
<reference evidence="1" key="1">
    <citation type="submission" date="2012-11" db="EMBL/GenBank/DDBJ databases">
        <authorList>
            <person name="Lucero-Rivera Y.E."/>
            <person name="Tovar-Ramirez D."/>
        </authorList>
    </citation>
    <scope>NUCLEOTIDE SEQUENCE</scope>
    <source>
        <tissue evidence="1">Salivary gland</tissue>
    </source>
</reference>
<accession>L7MBJ3</accession>
<name>L7MBJ3_RHIPC</name>
<dbReference type="AlphaFoldDB" id="L7MBJ3"/>
<evidence type="ECO:0008006" key="2">
    <source>
        <dbReference type="Google" id="ProtNLM"/>
    </source>
</evidence>